<name>A0A9P1FLI3_9DINO</name>
<dbReference type="PANTHER" id="PTHR31513:SF2">
    <property type="entry name" value="MRAZ"/>
    <property type="match status" value="1"/>
</dbReference>
<sequence>MYKAWLLLLAVIRVHCKWCDAEQNNQCIINASKHAPPENVELSYPGNVLITKGCQITSDSTLRIDAVGTVTVEQGSVLTTRGALTINGSSIFIHQSSLTASGPITFIGTVGLGGQRPLIHSDSGNVSLGLEMIDSSIQGQGIEVNCNKSWMNFQGSSSLQVTDHSKQLEISAARFTATNSKAQLVARNIRIASAGDLQLEAYVPGISTKEQVIPTVLDLTAQGDMSLGNRSVTWSLSRLNASAKNLMVVQKGQVRVQEYNTCKNTGGSRLEDKCQTLLSSWGSTGSTWPPSSDDGNVSFDLVLMAKNQLTISGDANLQASSALLCSGQQVALNDHCVVDVSGAGCPAASMTSPQRAGGVALPGPQGAPWLAGGGTHVGRGGYALWSDETGAHVNRETIPLDAQYDRYNETRDVLPTQGASGGATGIPHGTGPPIWSGHSSGGGMIWLSGLSGITFGAAVRLDASGRDGAAGKDKSNHFASGGGSGGQILIFSGPSLKAPDDQLPTLKASGGNGACTSHSNLWVVSGAGGGGFVGFNWSKPSGDRLLRPNFNILIGGGALGSDETGHGCNLIPGREMLEATFGRVGQNMSITACAGGHAGVFCDLCDKDSWSDGVGMCQPCNPIPLRAFHPNSTTGWSTADCPYSCSVGVPNVASNKNCLDPLDYALTFFGGWKGVLGIACAIVGTALLLLWRRRKANLATNGSRPLLEDLSGSTVSTWSRRVCASNGSRGAMEFQINRDNLPFHVCRVYLMGDNTRLAPWFLPQTVPAGLEEMVLEHRWQQLSTEVKKATEVSRVSGHLISALRHLYPPLAPLVARWQRLRRARKVQKVLMEFCDSERLWTWIREPGKELVLRFGCDAKATLAHFDVLDFARSRLDWAPVNLLKDAWLIPVQGQGTFSDPFEVDISDPVLQLLEHTDFGATAVLSVISTFNRAARKIQQDDLRKDEDDSLQQLHETVEQCASQCGLAGCVQACVISINRRGRPSRPAAAPAASPTGSVASPTQSPQGDVTSENSFMDLVEQGQSNANASLRSRRTKRSELRLCLVFTQFSTLASLAESVSSAESTPAKAQALTTPMSLQAFNELLRHSASNIGEDTAAQSETNCNNRGLQRLLLKWGKGSEGAAARTLVSLTCLLAFDLMVFSLVFWILFKTSAAAGLVWFLLPPLAQPLALIVGLLFLITEDPDLGRLFANLELFGMWNAIFALLVLLFSILLDSFLFDIVAMAVAICVKAMLFMSAAAHVAQIEASKDLSFISAPQGDFVAGFFAPSSRRSQASSAPGLHDSDLHVKTPPESSLYMFDAIAPGRDSSAVTRTNSFPPLTRSSSRSAASPPASSSRIAIQSPSPF</sequence>
<protein>
    <submittedName>
        <fullName evidence="6">Serine/threonine-protein kinase pim-2</fullName>
    </submittedName>
</protein>
<keyword evidence="6" id="KW-0808">Transferase</keyword>
<evidence type="ECO:0000256" key="3">
    <source>
        <dbReference type="SAM" id="SignalP"/>
    </source>
</evidence>
<evidence type="ECO:0000256" key="1">
    <source>
        <dbReference type="SAM" id="MobiDB-lite"/>
    </source>
</evidence>
<proteinExistence type="predicted"/>
<dbReference type="EMBL" id="CAMXCT010000441">
    <property type="protein sequence ID" value="CAI3978845.1"/>
    <property type="molecule type" value="Genomic_DNA"/>
</dbReference>
<organism evidence="4">
    <name type="scientific">Cladocopium goreaui</name>
    <dbReference type="NCBI Taxonomy" id="2562237"/>
    <lineage>
        <taxon>Eukaryota</taxon>
        <taxon>Sar</taxon>
        <taxon>Alveolata</taxon>
        <taxon>Dinophyceae</taxon>
        <taxon>Suessiales</taxon>
        <taxon>Symbiodiniaceae</taxon>
        <taxon>Cladocopium</taxon>
    </lineage>
</organism>
<keyword evidence="2" id="KW-0472">Membrane</keyword>
<feature type="signal peptide" evidence="3">
    <location>
        <begin position="1"/>
        <end position="21"/>
    </location>
</feature>
<dbReference type="EMBL" id="CAMXCT030000441">
    <property type="protein sequence ID" value="CAL4766157.1"/>
    <property type="molecule type" value="Genomic_DNA"/>
</dbReference>
<dbReference type="EMBL" id="CAMXCT020000441">
    <property type="protein sequence ID" value="CAL1132220.1"/>
    <property type="molecule type" value="Genomic_DNA"/>
</dbReference>
<feature type="chain" id="PRO_5043272091" evidence="3">
    <location>
        <begin position="22"/>
        <end position="1346"/>
    </location>
</feature>
<feature type="compositionally biased region" description="Low complexity" evidence="1">
    <location>
        <begin position="984"/>
        <end position="1002"/>
    </location>
</feature>
<dbReference type="GO" id="GO:0016301">
    <property type="term" value="F:kinase activity"/>
    <property type="evidence" value="ECO:0007669"/>
    <property type="project" value="UniProtKB-KW"/>
</dbReference>
<feature type="compositionally biased region" description="Polar residues" evidence="1">
    <location>
        <begin position="1309"/>
        <end position="1318"/>
    </location>
</feature>
<dbReference type="Proteomes" id="UP001152797">
    <property type="component" value="Unassembled WGS sequence"/>
</dbReference>
<keyword evidence="2" id="KW-1133">Transmembrane helix</keyword>
<evidence type="ECO:0000313" key="7">
    <source>
        <dbReference type="Proteomes" id="UP001152797"/>
    </source>
</evidence>
<keyword evidence="6" id="KW-0418">Kinase</keyword>
<feature type="transmembrane region" description="Helical" evidence="2">
    <location>
        <begin position="1219"/>
        <end position="1243"/>
    </location>
</feature>
<keyword evidence="7" id="KW-1185">Reference proteome</keyword>
<evidence type="ECO:0000256" key="2">
    <source>
        <dbReference type="SAM" id="Phobius"/>
    </source>
</evidence>
<evidence type="ECO:0000313" key="5">
    <source>
        <dbReference type="EMBL" id="CAL1132220.1"/>
    </source>
</evidence>
<feature type="transmembrane region" description="Helical" evidence="2">
    <location>
        <begin position="1128"/>
        <end position="1150"/>
    </location>
</feature>
<evidence type="ECO:0000313" key="6">
    <source>
        <dbReference type="EMBL" id="CAL4766157.1"/>
    </source>
</evidence>
<evidence type="ECO:0000313" key="4">
    <source>
        <dbReference type="EMBL" id="CAI3978845.1"/>
    </source>
</evidence>
<dbReference type="PANTHER" id="PTHR31513">
    <property type="entry name" value="EPHRIN TYPE-B RECEPTOR"/>
    <property type="match status" value="1"/>
</dbReference>
<keyword evidence="3" id="KW-0732">Signal</keyword>
<accession>A0A9P1FLI3</accession>
<dbReference type="OrthoDB" id="421175at2759"/>
<feature type="region of interest" description="Disordered" evidence="1">
    <location>
        <begin position="1309"/>
        <end position="1346"/>
    </location>
</feature>
<gene>
    <name evidence="4" type="ORF">C1SCF055_LOCUS6844</name>
</gene>
<reference evidence="5" key="2">
    <citation type="submission" date="2024-04" db="EMBL/GenBank/DDBJ databases">
        <authorList>
            <person name="Chen Y."/>
            <person name="Shah S."/>
            <person name="Dougan E. K."/>
            <person name="Thang M."/>
            <person name="Chan C."/>
        </authorList>
    </citation>
    <scope>NUCLEOTIDE SEQUENCE [LARGE SCALE GENOMIC DNA]</scope>
</reference>
<comment type="caution">
    <text evidence="4">The sequence shown here is derived from an EMBL/GenBank/DDBJ whole genome shotgun (WGS) entry which is preliminary data.</text>
</comment>
<keyword evidence="2" id="KW-0812">Transmembrane</keyword>
<feature type="compositionally biased region" description="Low complexity" evidence="1">
    <location>
        <begin position="1322"/>
        <end position="1346"/>
    </location>
</feature>
<feature type="transmembrane region" description="Helical" evidence="2">
    <location>
        <begin position="1193"/>
        <end position="1213"/>
    </location>
</feature>
<feature type="region of interest" description="Disordered" evidence="1">
    <location>
        <begin position="983"/>
        <end position="1010"/>
    </location>
</feature>
<feature type="transmembrane region" description="Helical" evidence="2">
    <location>
        <begin position="1156"/>
        <end position="1181"/>
    </location>
</feature>
<reference evidence="4" key="1">
    <citation type="submission" date="2022-10" db="EMBL/GenBank/DDBJ databases">
        <authorList>
            <person name="Chen Y."/>
            <person name="Dougan E. K."/>
            <person name="Chan C."/>
            <person name="Rhodes N."/>
            <person name="Thang M."/>
        </authorList>
    </citation>
    <scope>NUCLEOTIDE SEQUENCE</scope>
</reference>